<comment type="caution">
    <text evidence="3">The sequence shown here is derived from an EMBL/GenBank/DDBJ whole genome shotgun (WGS) entry which is preliminary data.</text>
</comment>
<feature type="region of interest" description="Disordered" evidence="1">
    <location>
        <begin position="157"/>
        <end position="206"/>
    </location>
</feature>
<feature type="signal peptide" evidence="2">
    <location>
        <begin position="1"/>
        <end position="28"/>
    </location>
</feature>
<name>A0A4Y8PZ41_9BACL</name>
<dbReference type="OrthoDB" id="2625511at2"/>
<feature type="compositionally biased region" description="Low complexity" evidence="1">
    <location>
        <begin position="157"/>
        <end position="167"/>
    </location>
</feature>
<accession>A0A4Y8PZ41</accession>
<keyword evidence="4" id="KW-1185">Reference proteome</keyword>
<protein>
    <submittedName>
        <fullName evidence="3">Uncharacterized protein</fullName>
    </submittedName>
</protein>
<dbReference type="AlphaFoldDB" id="A0A4Y8PZ41"/>
<dbReference type="Proteomes" id="UP000298246">
    <property type="component" value="Unassembled WGS sequence"/>
</dbReference>
<feature type="compositionally biased region" description="Low complexity" evidence="1">
    <location>
        <begin position="179"/>
        <end position="206"/>
    </location>
</feature>
<evidence type="ECO:0000313" key="4">
    <source>
        <dbReference type="Proteomes" id="UP000298246"/>
    </source>
</evidence>
<reference evidence="3 4" key="1">
    <citation type="submission" date="2017-03" db="EMBL/GenBank/DDBJ databases">
        <title>Isolation of Levoglucosan Utilizing Bacteria.</title>
        <authorList>
            <person name="Arya A.S."/>
        </authorList>
    </citation>
    <scope>NUCLEOTIDE SEQUENCE [LARGE SCALE GENOMIC DNA]</scope>
    <source>
        <strain evidence="3 4">MEC069</strain>
    </source>
</reference>
<gene>
    <name evidence="3" type="ORF">B5M42_14490</name>
</gene>
<feature type="chain" id="PRO_5021330361" evidence="2">
    <location>
        <begin position="29"/>
        <end position="422"/>
    </location>
</feature>
<dbReference type="EMBL" id="MYFO01000018">
    <property type="protein sequence ID" value="TFE86567.1"/>
    <property type="molecule type" value="Genomic_DNA"/>
</dbReference>
<organism evidence="3 4">
    <name type="scientific">Paenibacillus athensensis</name>
    <dbReference type="NCBI Taxonomy" id="1967502"/>
    <lineage>
        <taxon>Bacteria</taxon>
        <taxon>Bacillati</taxon>
        <taxon>Bacillota</taxon>
        <taxon>Bacilli</taxon>
        <taxon>Bacillales</taxon>
        <taxon>Paenibacillaceae</taxon>
        <taxon>Paenibacillus</taxon>
    </lineage>
</organism>
<evidence type="ECO:0000256" key="1">
    <source>
        <dbReference type="SAM" id="MobiDB-lite"/>
    </source>
</evidence>
<evidence type="ECO:0000313" key="3">
    <source>
        <dbReference type="EMBL" id="TFE86567.1"/>
    </source>
</evidence>
<keyword evidence="2" id="KW-0732">Signal</keyword>
<proteinExistence type="predicted"/>
<evidence type="ECO:0000256" key="2">
    <source>
        <dbReference type="SAM" id="SignalP"/>
    </source>
</evidence>
<dbReference type="RefSeq" id="WP_134754025.1">
    <property type="nucleotide sequence ID" value="NZ_MYFO02000009.1"/>
</dbReference>
<sequence length="422" mass="41553">MKTKLMVQKMTASALLLCTVAAPLAVSAADSSADSGKTLNVVTRCIGGGEAQASLTWRLPEELGFAPTAATGDGDAVVSIAAEAVADGGDGSGDGKLDVTRAVAPIAAADPLKLAQTYAPETAADWQSTLERYAQAGGGKDRLLADVAVKAEPAAARAAGSGDEGAAPAPAPLDSGSIAVAAPAPAPGSDATAAAPAPAPTPDVNAAEAAPTGVEALTAGPVAQTLPALPALPLNACGPANAGQLDLEAWTSPAPLQAPAELAAPTDADDSPSAVETVEPAAAKGTATLRITHSDDGSGALTIEKTVNGVTTQELPLAPDVTVPVTFTAPVTDLLQAVRLLPSPTAEAPAGVRAEAADAPGEAKAVMFIAAAPSAAELSFLQAKLELARVAPSQDAATIRPALGKLLEQYKLKIAELEAAGK</sequence>